<dbReference type="InterPro" id="IPR035906">
    <property type="entry name" value="MetI-like_sf"/>
</dbReference>
<dbReference type="EMBL" id="AP024270">
    <property type="protein sequence ID" value="BCP65448.1"/>
    <property type="molecule type" value="Genomic_DNA"/>
</dbReference>
<evidence type="ECO:0000259" key="8">
    <source>
        <dbReference type="PROSITE" id="PS50928"/>
    </source>
</evidence>
<reference evidence="10" key="1">
    <citation type="submission" date="2021-01" db="EMBL/GenBank/DDBJ databases">
        <title>Complete Genome Sequence of Thermus thermophilus Strain HB5018, Isolated from Mine Onsen Hot Spring.</title>
        <authorList>
            <person name="Miyazaki K."/>
            <person name="Moriya T."/>
            <person name="Nemoto N."/>
            <person name="Oshima T."/>
            <person name="Yura K."/>
            <person name="Bessho Y."/>
        </authorList>
    </citation>
    <scope>NUCLEOTIDE SEQUENCE [LARGE SCALE GENOMIC DNA]</scope>
    <source>
        <strain evidence="10">HB5018</strain>
    </source>
</reference>
<dbReference type="PANTHER" id="PTHR30193:SF37">
    <property type="entry name" value="INNER MEMBRANE ABC TRANSPORTER PERMEASE PROTEIN YCJO"/>
    <property type="match status" value="1"/>
</dbReference>
<keyword evidence="2 7" id="KW-0813">Transport</keyword>
<dbReference type="GO" id="GO:0005886">
    <property type="term" value="C:plasma membrane"/>
    <property type="evidence" value="ECO:0007669"/>
    <property type="project" value="UniProtKB-SubCell"/>
</dbReference>
<dbReference type="Pfam" id="PF00528">
    <property type="entry name" value="BPD_transp_1"/>
    <property type="match status" value="1"/>
</dbReference>
<evidence type="ECO:0000256" key="2">
    <source>
        <dbReference type="ARBA" id="ARBA00022448"/>
    </source>
</evidence>
<gene>
    <name evidence="9" type="ORF">TthHB5018_03820</name>
</gene>
<dbReference type="Proteomes" id="UP000596099">
    <property type="component" value="Chromosome"/>
</dbReference>
<dbReference type="InterPro" id="IPR000515">
    <property type="entry name" value="MetI-like"/>
</dbReference>
<evidence type="ECO:0000313" key="9">
    <source>
        <dbReference type="EMBL" id="BCP65448.1"/>
    </source>
</evidence>
<dbReference type="InterPro" id="IPR051393">
    <property type="entry name" value="ABC_transporter_permease"/>
</dbReference>
<dbReference type="Gene3D" id="1.10.3720.10">
    <property type="entry name" value="MetI-like"/>
    <property type="match status" value="1"/>
</dbReference>
<evidence type="ECO:0000256" key="3">
    <source>
        <dbReference type="ARBA" id="ARBA00022475"/>
    </source>
</evidence>
<evidence type="ECO:0000256" key="6">
    <source>
        <dbReference type="ARBA" id="ARBA00023136"/>
    </source>
</evidence>
<feature type="transmembrane region" description="Helical" evidence="7">
    <location>
        <begin position="214"/>
        <end position="234"/>
    </location>
</feature>
<protein>
    <recommendedName>
        <fullName evidence="8">ABC transmembrane type-1 domain-containing protein</fullName>
    </recommendedName>
</protein>
<feature type="transmembrane region" description="Helical" evidence="7">
    <location>
        <begin position="330"/>
        <end position="355"/>
    </location>
</feature>
<evidence type="ECO:0000256" key="1">
    <source>
        <dbReference type="ARBA" id="ARBA00004651"/>
    </source>
</evidence>
<dbReference type="GO" id="GO:0055085">
    <property type="term" value="P:transmembrane transport"/>
    <property type="evidence" value="ECO:0007669"/>
    <property type="project" value="InterPro"/>
</dbReference>
<dbReference type="CDD" id="cd06261">
    <property type="entry name" value="TM_PBP2"/>
    <property type="match status" value="1"/>
</dbReference>
<comment type="similarity">
    <text evidence="7">Belongs to the binding-protein-dependent transport system permease family.</text>
</comment>
<keyword evidence="3" id="KW-1003">Cell membrane</keyword>
<dbReference type="PROSITE" id="PS50928">
    <property type="entry name" value="ABC_TM1"/>
    <property type="match status" value="1"/>
</dbReference>
<keyword evidence="5 7" id="KW-1133">Transmembrane helix</keyword>
<proteinExistence type="inferred from homology"/>
<feature type="transmembrane region" description="Helical" evidence="7">
    <location>
        <begin position="27"/>
        <end position="45"/>
    </location>
</feature>
<comment type="subcellular location">
    <subcellularLocation>
        <location evidence="1 7">Cell membrane</location>
        <topology evidence="1 7">Multi-pass membrane protein</topology>
    </subcellularLocation>
</comment>
<feature type="transmembrane region" description="Helical" evidence="7">
    <location>
        <begin position="57"/>
        <end position="76"/>
    </location>
</feature>
<accession>A0A7R7TC73</accession>
<feature type="transmembrane region" description="Helical" evidence="7">
    <location>
        <begin position="181"/>
        <end position="202"/>
    </location>
</feature>
<feature type="domain" description="ABC transmembrane type-1" evidence="8">
    <location>
        <begin position="177"/>
        <end position="409"/>
    </location>
</feature>
<dbReference type="AlphaFoldDB" id="A0A7R7TC73"/>
<feature type="transmembrane region" description="Helical" evidence="7">
    <location>
        <begin position="281"/>
        <end position="309"/>
    </location>
</feature>
<feature type="transmembrane region" description="Helical" evidence="7">
    <location>
        <begin position="388"/>
        <end position="408"/>
    </location>
</feature>
<keyword evidence="6 7" id="KW-0472">Membrane</keyword>
<organism evidence="9 10">
    <name type="scientific">Thermus thermophilus</name>
    <dbReference type="NCBI Taxonomy" id="274"/>
    <lineage>
        <taxon>Bacteria</taxon>
        <taxon>Thermotogati</taxon>
        <taxon>Deinococcota</taxon>
        <taxon>Deinococci</taxon>
        <taxon>Thermales</taxon>
        <taxon>Thermaceae</taxon>
        <taxon>Thermus</taxon>
    </lineage>
</organism>
<sequence>MAVSRTSVHILPILGPPAILRQGMRTYPLHWVLGVGVLLALGLYAQRLGFLPAWAAWGLWAGYLLLALWGFLWGGWRAAPLALGLLAPLFPPLAFLGPLGAALALGRTLPEKAQAAFYGWALVWPALALLLVWQVFPTLYAFYLSLFDRVNFLRPAAFAGLQNYRILLEDPLFWRALGNTFWYVVFTVPTGLLLATFVAILLNTQVAFLGLYRTLFFLPYITALTAAAAVWRWIYHPEFGFLNWLLHTPGLDWLNTPTGVFALLLRPLGVELQGFLAGPSLAFVAVMAMSVWHFLGYQVVILLAGLQAIPKEYYEAAELDGASFFQKHRLITWPLLSPTTFFLFTLGLIGAFQVFTQVYVLTPTGGVLQDTLTLAFYLYNKGFRDSDFSYASAIAMVTFLVILALTLVQRRLLEKRVNYEI</sequence>
<evidence type="ECO:0000313" key="10">
    <source>
        <dbReference type="Proteomes" id="UP000596099"/>
    </source>
</evidence>
<feature type="transmembrane region" description="Helical" evidence="7">
    <location>
        <begin position="82"/>
        <end position="105"/>
    </location>
</feature>
<name>A0A7R7TC73_THETH</name>
<evidence type="ECO:0000256" key="5">
    <source>
        <dbReference type="ARBA" id="ARBA00022989"/>
    </source>
</evidence>
<dbReference type="PANTHER" id="PTHR30193">
    <property type="entry name" value="ABC TRANSPORTER PERMEASE PROTEIN"/>
    <property type="match status" value="1"/>
</dbReference>
<feature type="transmembrane region" description="Helical" evidence="7">
    <location>
        <begin position="117"/>
        <end position="136"/>
    </location>
</feature>
<dbReference type="SUPFAM" id="SSF161098">
    <property type="entry name" value="MetI-like"/>
    <property type="match status" value="1"/>
</dbReference>
<keyword evidence="4 7" id="KW-0812">Transmembrane</keyword>
<evidence type="ECO:0000256" key="7">
    <source>
        <dbReference type="RuleBase" id="RU363032"/>
    </source>
</evidence>
<evidence type="ECO:0000256" key="4">
    <source>
        <dbReference type="ARBA" id="ARBA00022692"/>
    </source>
</evidence>